<sequence length="299" mass="32752">MQPFEAFRKWRGRRDPETTIANYPPYQHLEQHFNAAEVVKDIILGLSGELSAYLSSDGLTVPFALAAGLSSLGNSKLVIYGGVAGTSLCNVWCAHTRPTSNVPINAMVSNRCTNVLHTVMYVSISMGLGGYLAARSELEHYETERLREAQEVEEVPEDEEQEILDIMAPYGLDRDTVQPIIEKLRANPDKFVDFMMRFELNLERPDPNRSLISGLTIGGSYLLGGLIPLIPYFFLQNAFDALYISIGVTLTTLMIFGYIKSLLVSPKTAFKGALQTLIIGAIAAGASFGIVKAIPEGTA</sequence>
<dbReference type="EMBL" id="JAEPRA010000011">
    <property type="protein sequence ID" value="KAG2178645.1"/>
    <property type="molecule type" value="Genomic_DNA"/>
</dbReference>
<keyword evidence="4 6" id="KW-1133">Transmembrane helix</keyword>
<evidence type="ECO:0000313" key="7">
    <source>
        <dbReference type="EMBL" id="KAG2178645.1"/>
    </source>
</evidence>
<dbReference type="GO" id="GO:0030026">
    <property type="term" value="P:intracellular manganese ion homeostasis"/>
    <property type="evidence" value="ECO:0007669"/>
    <property type="project" value="InterPro"/>
</dbReference>
<accession>A0A8H7PRL7</accession>
<organism evidence="7 8">
    <name type="scientific">Umbelopsis vinacea</name>
    <dbReference type="NCBI Taxonomy" id="44442"/>
    <lineage>
        <taxon>Eukaryota</taxon>
        <taxon>Fungi</taxon>
        <taxon>Fungi incertae sedis</taxon>
        <taxon>Mucoromycota</taxon>
        <taxon>Mucoromycotina</taxon>
        <taxon>Umbelopsidomycetes</taxon>
        <taxon>Umbelopsidales</taxon>
        <taxon>Umbelopsidaceae</taxon>
        <taxon>Umbelopsis</taxon>
    </lineage>
</organism>
<dbReference type="Pfam" id="PF01988">
    <property type="entry name" value="VIT1"/>
    <property type="match status" value="1"/>
</dbReference>
<name>A0A8H7PRL7_9FUNG</name>
<evidence type="ECO:0000256" key="6">
    <source>
        <dbReference type="SAM" id="Phobius"/>
    </source>
</evidence>
<feature type="transmembrane region" description="Helical" evidence="6">
    <location>
        <begin position="211"/>
        <end position="235"/>
    </location>
</feature>
<keyword evidence="3 6" id="KW-0812">Transmembrane</keyword>
<evidence type="ECO:0000256" key="4">
    <source>
        <dbReference type="ARBA" id="ARBA00022989"/>
    </source>
</evidence>
<dbReference type="Proteomes" id="UP000612746">
    <property type="component" value="Unassembled WGS sequence"/>
</dbReference>
<reference evidence="7" key="1">
    <citation type="submission" date="2020-12" db="EMBL/GenBank/DDBJ databases">
        <title>Metabolic potential, ecology and presence of endohyphal bacteria is reflected in genomic diversity of Mucoromycotina.</title>
        <authorList>
            <person name="Muszewska A."/>
            <person name="Okrasinska A."/>
            <person name="Steczkiewicz K."/>
            <person name="Drgas O."/>
            <person name="Orlowska M."/>
            <person name="Perlinska-Lenart U."/>
            <person name="Aleksandrzak-Piekarczyk T."/>
            <person name="Szatraj K."/>
            <person name="Zielenkiewicz U."/>
            <person name="Pilsyk S."/>
            <person name="Malc E."/>
            <person name="Mieczkowski P."/>
            <person name="Kruszewska J.S."/>
            <person name="Biernat P."/>
            <person name="Pawlowska J."/>
        </authorList>
    </citation>
    <scope>NUCLEOTIDE SEQUENCE</scope>
    <source>
        <strain evidence="7">WA0000051536</strain>
    </source>
</reference>
<dbReference type="GO" id="GO:0012505">
    <property type="term" value="C:endomembrane system"/>
    <property type="evidence" value="ECO:0007669"/>
    <property type="project" value="UniProtKB-SubCell"/>
</dbReference>
<dbReference type="AlphaFoldDB" id="A0A8H7PRL7"/>
<comment type="similarity">
    <text evidence="2">Belongs to the CCC1 family.</text>
</comment>
<evidence type="ECO:0000256" key="1">
    <source>
        <dbReference type="ARBA" id="ARBA00004127"/>
    </source>
</evidence>
<comment type="caution">
    <text evidence="7">The sequence shown here is derived from an EMBL/GenBank/DDBJ whole genome shotgun (WGS) entry which is preliminary data.</text>
</comment>
<dbReference type="OrthoDB" id="73465at2759"/>
<evidence type="ECO:0000256" key="2">
    <source>
        <dbReference type="ARBA" id="ARBA00007049"/>
    </source>
</evidence>
<protein>
    <recommendedName>
        <fullName evidence="9">DUF125-domain-containing protein</fullName>
    </recommendedName>
</protein>
<evidence type="ECO:0008006" key="9">
    <source>
        <dbReference type="Google" id="ProtNLM"/>
    </source>
</evidence>
<evidence type="ECO:0000256" key="5">
    <source>
        <dbReference type="ARBA" id="ARBA00023136"/>
    </source>
</evidence>
<feature type="transmembrane region" description="Helical" evidence="6">
    <location>
        <begin position="272"/>
        <end position="294"/>
    </location>
</feature>
<dbReference type="InterPro" id="IPR008217">
    <property type="entry name" value="Ccc1_fam"/>
</dbReference>
<dbReference type="GO" id="GO:0005384">
    <property type="term" value="F:manganese ion transmembrane transporter activity"/>
    <property type="evidence" value="ECO:0007669"/>
    <property type="project" value="InterPro"/>
</dbReference>
<comment type="subcellular location">
    <subcellularLocation>
        <location evidence="1">Endomembrane system</location>
        <topology evidence="1">Multi-pass membrane protein</topology>
    </subcellularLocation>
</comment>
<dbReference type="PANTHER" id="PTHR31851">
    <property type="entry name" value="FE(2+)/MN(2+) TRANSPORTER PCL1"/>
    <property type="match status" value="1"/>
</dbReference>
<feature type="transmembrane region" description="Helical" evidence="6">
    <location>
        <begin position="241"/>
        <end position="260"/>
    </location>
</feature>
<evidence type="ECO:0000256" key="3">
    <source>
        <dbReference type="ARBA" id="ARBA00022692"/>
    </source>
</evidence>
<dbReference type="CDD" id="cd02435">
    <property type="entry name" value="CCC1"/>
    <property type="match status" value="1"/>
</dbReference>
<gene>
    <name evidence="7" type="ORF">INT44_001798</name>
</gene>
<keyword evidence="5 6" id="KW-0472">Membrane</keyword>
<proteinExistence type="inferred from homology"/>
<evidence type="ECO:0000313" key="8">
    <source>
        <dbReference type="Proteomes" id="UP000612746"/>
    </source>
</evidence>
<keyword evidence="8" id="KW-1185">Reference proteome</keyword>